<organism evidence="1 2">
    <name type="scientific">Populus alba</name>
    <name type="common">White poplar</name>
    <dbReference type="NCBI Taxonomy" id="43335"/>
    <lineage>
        <taxon>Eukaryota</taxon>
        <taxon>Viridiplantae</taxon>
        <taxon>Streptophyta</taxon>
        <taxon>Embryophyta</taxon>
        <taxon>Tracheophyta</taxon>
        <taxon>Spermatophyta</taxon>
        <taxon>Magnoliopsida</taxon>
        <taxon>eudicotyledons</taxon>
        <taxon>Gunneridae</taxon>
        <taxon>Pentapetalae</taxon>
        <taxon>rosids</taxon>
        <taxon>fabids</taxon>
        <taxon>Malpighiales</taxon>
        <taxon>Salicaceae</taxon>
        <taxon>Saliceae</taxon>
        <taxon>Populus</taxon>
    </lineage>
</organism>
<evidence type="ECO:0000313" key="2">
    <source>
        <dbReference type="Proteomes" id="UP000309997"/>
    </source>
</evidence>
<sequence length="92" mass="9778">MESPPRTVLNSASHSAQTKSDIKDIDSGIMSMSVTLYALGTAMSSCSSTDVCRTCTSCKSVHSYNFHLMALASWVCSVSNSQQKGSIFFGLG</sequence>
<protein>
    <submittedName>
        <fullName evidence="1">Uncharacterized protein</fullName>
    </submittedName>
</protein>
<evidence type="ECO:0000313" key="1">
    <source>
        <dbReference type="EMBL" id="KAL3565697.1"/>
    </source>
</evidence>
<dbReference type="EMBL" id="RCHU02000019">
    <property type="protein sequence ID" value="KAL3565697.1"/>
    <property type="molecule type" value="Genomic_DNA"/>
</dbReference>
<name>A0ACC4AHQ7_POPAL</name>
<reference evidence="1 2" key="1">
    <citation type="journal article" date="2024" name="Plant Biotechnol. J.">
        <title>Genome and CRISPR/Cas9 system of a widespread forest tree (Populus alba) in the world.</title>
        <authorList>
            <person name="Liu Y.J."/>
            <person name="Jiang P.F."/>
            <person name="Han X.M."/>
            <person name="Li X.Y."/>
            <person name="Wang H.M."/>
            <person name="Wang Y.J."/>
            <person name="Wang X.X."/>
            <person name="Zeng Q.Y."/>
        </authorList>
    </citation>
    <scope>NUCLEOTIDE SEQUENCE [LARGE SCALE GENOMIC DNA]</scope>
    <source>
        <strain evidence="2">cv. PAL-ZL1</strain>
    </source>
</reference>
<comment type="caution">
    <text evidence="1">The sequence shown here is derived from an EMBL/GenBank/DDBJ whole genome shotgun (WGS) entry which is preliminary data.</text>
</comment>
<keyword evidence="2" id="KW-1185">Reference proteome</keyword>
<accession>A0ACC4AHQ7</accession>
<dbReference type="Proteomes" id="UP000309997">
    <property type="component" value="Unassembled WGS sequence"/>
</dbReference>
<proteinExistence type="predicted"/>
<gene>
    <name evidence="1" type="ORF">D5086_033743</name>
</gene>